<dbReference type="Pfam" id="PF04082">
    <property type="entry name" value="Fungal_trans"/>
    <property type="match status" value="1"/>
</dbReference>
<keyword evidence="4" id="KW-0804">Transcription</keyword>
<feature type="region of interest" description="Disordered" evidence="6">
    <location>
        <begin position="1"/>
        <end position="42"/>
    </location>
</feature>
<dbReference type="PANTHER" id="PTHR31845">
    <property type="entry name" value="FINGER DOMAIN PROTEIN, PUTATIVE-RELATED"/>
    <property type="match status" value="1"/>
</dbReference>
<dbReference type="GO" id="GO:0000976">
    <property type="term" value="F:transcription cis-regulatory region binding"/>
    <property type="evidence" value="ECO:0007669"/>
    <property type="project" value="TreeGrafter"/>
</dbReference>
<feature type="domain" description="Xylanolytic transcriptional activator regulatory" evidence="7">
    <location>
        <begin position="141"/>
        <end position="228"/>
    </location>
</feature>
<organism evidence="8 9">
    <name type="scientific">Lojkania enalia</name>
    <dbReference type="NCBI Taxonomy" id="147567"/>
    <lineage>
        <taxon>Eukaryota</taxon>
        <taxon>Fungi</taxon>
        <taxon>Dikarya</taxon>
        <taxon>Ascomycota</taxon>
        <taxon>Pezizomycotina</taxon>
        <taxon>Dothideomycetes</taxon>
        <taxon>Pleosporomycetidae</taxon>
        <taxon>Pleosporales</taxon>
        <taxon>Pleosporales incertae sedis</taxon>
        <taxon>Lojkania</taxon>
    </lineage>
</organism>
<keyword evidence="9" id="KW-1185">Reference proteome</keyword>
<dbReference type="GO" id="GO:0006351">
    <property type="term" value="P:DNA-templated transcription"/>
    <property type="evidence" value="ECO:0007669"/>
    <property type="project" value="InterPro"/>
</dbReference>
<sequence length="512" mass="57306">MARELKALKGKQIKERAVRSTAYPSSPMSESPSKQNAEGPATPGFNKMNLGLEAFYLGDFTIDKANVIDIFKIFTTLFYPHFPVIDPVNTIPSIYFNCPIRFWTVIAIVTSRELKPGHVELFNGLRKPFEEQLRVEALMAPLPIPTVQALTYLMVWPLPVQRQFEDPSWLYSGIAINSALDMGLNRSEAIQPPKTRNVSLQSRVKTWLGCFLSSTTLAMMLGISPPVNLACDLNIIEQYVRHYPLPSELGFQVIVQQTLAKYTNALLDDSGGSANFSLVQVVINELDILQKRYPTDWTNRTDLALMTAKLHLYATSIIRMKSDTMSLNILIKLAFPVAVRVVYLCNQGLHFTSDEYPDLAPSALRRTLPKHYSRSLTLATLFLLRYFVLNAQATLDEREVARNHVAMAHAHFRGSATKFLDEWGQIACVFEALSRQAPVDMEAFRQFDIMAEPPHSAGASESARSEARAIGRQSSSGVSDEWNPFPGLDMSLLENFCGTFVASMFGVHFPPC</sequence>
<evidence type="ECO:0000256" key="4">
    <source>
        <dbReference type="ARBA" id="ARBA00023163"/>
    </source>
</evidence>
<dbReference type="GO" id="GO:0005634">
    <property type="term" value="C:nucleus"/>
    <property type="evidence" value="ECO:0007669"/>
    <property type="project" value="UniProtKB-SubCell"/>
</dbReference>
<evidence type="ECO:0000256" key="5">
    <source>
        <dbReference type="ARBA" id="ARBA00023242"/>
    </source>
</evidence>
<dbReference type="EMBL" id="ML986666">
    <property type="protein sequence ID" value="KAF2261036.1"/>
    <property type="molecule type" value="Genomic_DNA"/>
</dbReference>
<dbReference type="InterPro" id="IPR051089">
    <property type="entry name" value="prtT"/>
</dbReference>
<protein>
    <recommendedName>
        <fullName evidence="7">Xylanolytic transcriptional activator regulatory domain-containing protein</fullName>
    </recommendedName>
</protein>
<gene>
    <name evidence="8" type="ORF">CC78DRAFT_584103</name>
</gene>
<evidence type="ECO:0000256" key="6">
    <source>
        <dbReference type="SAM" id="MobiDB-lite"/>
    </source>
</evidence>
<evidence type="ECO:0000256" key="2">
    <source>
        <dbReference type="ARBA" id="ARBA00023015"/>
    </source>
</evidence>
<dbReference type="PANTHER" id="PTHR31845:SF21">
    <property type="entry name" value="REGULATORY PROTEIN LEU3"/>
    <property type="match status" value="1"/>
</dbReference>
<evidence type="ECO:0000256" key="3">
    <source>
        <dbReference type="ARBA" id="ARBA00023125"/>
    </source>
</evidence>
<proteinExistence type="predicted"/>
<evidence type="ECO:0000259" key="7">
    <source>
        <dbReference type="Pfam" id="PF04082"/>
    </source>
</evidence>
<name>A0A9P4K353_9PLEO</name>
<comment type="caution">
    <text evidence="8">The sequence shown here is derived from an EMBL/GenBank/DDBJ whole genome shotgun (WGS) entry which is preliminary data.</text>
</comment>
<comment type="subcellular location">
    <subcellularLocation>
        <location evidence="1">Nucleus</location>
    </subcellularLocation>
</comment>
<evidence type="ECO:0000313" key="8">
    <source>
        <dbReference type="EMBL" id="KAF2261036.1"/>
    </source>
</evidence>
<dbReference type="GO" id="GO:0008270">
    <property type="term" value="F:zinc ion binding"/>
    <property type="evidence" value="ECO:0007669"/>
    <property type="project" value="InterPro"/>
</dbReference>
<dbReference type="CDD" id="cd12148">
    <property type="entry name" value="fungal_TF_MHR"/>
    <property type="match status" value="1"/>
</dbReference>
<dbReference type="GO" id="GO:0000981">
    <property type="term" value="F:DNA-binding transcription factor activity, RNA polymerase II-specific"/>
    <property type="evidence" value="ECO:0007669"/>
    <property type="project" value="TreeGrafter"/>
</dbReference>
<feature type="compositionally biased region" description="Basic and acidic residues" evidence="6">
    <location>
        <begin position="1"/>
        <end position="18"/>
    </location>
</feature>
<evidence type="ECO:0000256" key="1">
    <source>
        <dbReference type="ARBA" id="ARBA00004123"/>
    </source>
</evidence>
<reference evidence="9" key="1">
    <citation type="journal article" date="2020" name="Stud. Mycol.">
        <title>101 Dothideomycetes genomes: A test case for predicting lifestyles and emergence of pathogens.</title>
        <authorList>
            <person name="Haridas S."/>
            <person name="Albert R."/>
            <person name="Binder M."/>
            <person name="Bloem J."/>
            <person name="LaButti K."/>
            <person name="Salamov A."/>
            <person name="Andreopoulos B."/>
            <person name="Baker S."/>
            <person name="Barry K."/>
            <person name="Bills G."/>
            <person name="Bluhm B."/>
            <person name="Cannon C."/>
            <person name="Castanera R."/>
            <person name="Culley D."/>
            <person name="Daum C."/>
            <person name="Ezra D."/>
            <person name="Gonzalez J."/>
            <person name="Henrissat B."/>
            <person name="Kuo A."/>
            <person name="Liang C."/>
            <person name="Lipzen A."/>
            <person name="Lutzoni F."/>
            <person name="Magnuson J."/>
            <person name="Mondo S."/>
            <person name="Nolan M."/>
            <person name="Ohm R."/>
            <person name="Pangilinan J."/>
            <person name="Park H.-J."/>
            <person name="Ramirez L."/>
            <person name="Alfaro M."/>
            <person name="Sun H."/>
            <person name="Tritt A."/>
            <person name="Yoshinaga Y."/>
            <person name="Zwiers L.-H."/>
            <person name="Turgeon B."/>
            <person name="Goodwin S."/>
            <person name="Spatafora J."/>
            <person name="Crous P."/>
            <person name="Grigoriev I."/>
        </authorList>
    </citation>
    <scope>NUCLEOTIDE SEQUENCE [LARGE SCALE GENOMIC DNA]</scope>
    <source>
        <strain evidence="9">CBS 304.66</strain>
    </source>
</reference>
<feature type="region of interest" description="Disordered" evidence="6">
    <location>
        <begin position="454"/>
        <end position="479"/>
    </location>
</feature>
<keyword evidence="2" id="KW-0805">Transcription regulation</keyword>
<dbReference type="AlphaFoldDB" id="A0A9P4K353"/>
<dbReference type="OrthoDB" id="3163292at2759"/>
<evidence type="ECO:0000313" key="9">
    <source>
        <dbReference type="Proteomes" id="UP000800093"/>
    </source>
</evidence>
<dbReference type="Proteomes" id="UP000800093">
    <property type="component" value="Unassembled WGS sequence"/>
</dbReference>
<keyword evidence="3" id="KW-0238">DNA-binding</keyword>
<dbReference type="InterPro" id="IPR007219">
    <property type="entry name" value="XnlR_reg_dom"/>
</dbReference>
<keyword evidence="5" id="KW-0539">Nucleus</keyword>
<feature type="compositionally biased region" description="Polar residues" evidence="6">
    <location>
        <begin position="22"/>
        <end position="36"/>
    </location>
</feature>
<accession>A0A9P4K353</accession>